<name>J3LDE5_ORYBR</name>
<organism evidence="2">
    <name type="scientific">Oryza brachyantha</name>
    <name type="common">malo sina</name>
    <dbReference type="NCBI Taxonomy" id="4533"/>
    <lineage>
        <taxon>Eukaryota</taxon>
        <taxon>Viridiplantae</taxon>
        <taxon>Streptophyta</taxon>
        <taxon>Embryophyta</taxon>
        <taxon>Tracheophyta</taxon>
        <taxon>Spermatophyta</taxon>
        <taxon>Magnoliopsida</taxon>
        <taxon>Liliopsida</taxon>
        <taxon>Poales</taxon>
        <taxon>Poaceae</taxon>
        <taxon>BOP clade</taxon>
        <taxon>Oryzoideae</taxon>
        <taxon>Oryzeae</taxon>
        <taxon>Oryzinae</taxon>
        <taxon>Oryza</taxon>
    </lineage>
</organism>
<accession>J3LDE5</accession>
<evidence type="ECO:0000313" key="3">
    <source>
        <dbReference type="Proteomes" id="UP000006038"/>
    </source>
</evidence>
<feature type="compositionally biased region" description="Low complexity" evidence="1">
    <location>
        <begin position="126"/>
        <end position="146"/>
    </location>
</feature>
<reference evidence="2" key="1">
    <citation type="submission" date="2013-04" db="UniProtKB">
        <authorList>
            <consortium name="EnsemblPlants"/>
        </authorList>
    </citation>
    <scope>IDENTIFICATION</scope>
</reference>
<protein>
    <submittedName>
        <fullName evidence="2">Uncharacterized protein</fullName>
    </submittedName>
</protein>
<dbReference type="Proteomes" id="UP000006038">
    <property type="component" value="Unassembled WGS sequence"/>
</dbReference>
<dbReference type="HOGENOM" id="CLU_1236693_0_0_1"/>
<dbReference type="EnsemblPlants" id="OB02G26620.1">
    <property type="protein sequence ID" value="OB02G26620.1"/>
    <property type="gene ID" value="OB02G26620"/>
</dbReference>
<feature type="region of interest" description="Disordered" evidence="1">
    <location>
        <begin position="46"/>
        <end position="152"/>
    </location>
</feature>
<dbReference type="Gramene" id="OB02G26620.1">
    <property type="protein sequence ID" value="OB02G26620.1"/>
    <property type="gene ID" value="OB02G26620"/>
</dbReference>
<evidence type="ECO:0000313" key="2">
    <source>
        <dbReference type="EnsemblPlants" id="OB02G26620.1"/>
    </source>
</evidence>
<sequence length="224" mass="24052">MVSDGRSKLCHTTPGDEPLWIWRLEVLRSTTRSPAAPADQRTLLAARSVSTRSPSKEREARANHCAGRSGMARQSGNEDGRWSTARSSMVAFTRRNPRAKTPAGSDSTGSNCEFDPSCAAEKPRRSSCTATAAASAATPPKEASTTHSTAKHLPPMASCSTLLPLTKTLLFGLGLLPTSGQPEEEEEQLRVPEELYLYRTRQWAPMAGGLGSGGGQEEQEKPKS</sequence>
<keyword evidence="3" id="KW-1185">Reference proteome</keyword>
<proteinExistence type="predicted"/>
<evidence type="ECO:0000256" key="1">
    <source>
        <dbReference type="SAM" id="MobiDB-lite"/>
    </source>
</evidence>
<dbReference type="AlphaFoldDB" id="J3LDE5"/>